<evidence type="ECO:0000256" key="7">
    <source>
        <dbReference type="ARBA" id="ARBA00023136"/>
    </source>
</evidence>
<name>A0ABQ9EMP9_TEGGR</name>
<evidence type="ECO:0000259" key="8">
    <source>
        <dbReference type="PROSITE" id="PS50195"/>
    </source>
</evidence>
<evidence type="ECO:0000256" key="3">
    <source>
        <dbReference type="ARBA" id="ARBA00010883"/>
    </source>
</evidence>
<comment type="caution">
    <text evidence="9">The sequence shown here is derived from an EMBL/GenBank/DDBJ whole genome shotgun (WGS) entry which is preliminary data.</text>
</comment>
<dbReference type="InterPro" id="IPR001683">
    <property type="entry name" value="PX_dom"/>
</dbReference>
<evidence type="ECO:0000256" key="5">
    <source>
        <dbReference type="ARBA" id="ARBA00022490"/>
    </source>
</evidence>
<proteinExistence type="inferred from homology"/>
<dbReference type="Pfam" id="PF00787">
    <property type="entry name" value="PX"/>
    <property type="match status" value="1"/>
</dbReference>
<dbReference type="PANTHER" id="PTHR45949:SF2">
    <property type="entry name" value="SORTING NEXIN-4"/>
    <property type="match status" value="1"/>
</dbReference>
<protein>
    <recommendedName>
        <fullName evidence="8">PX domain-containing protein</fullName>
    </recommendedName>
</protein>
<gene>
    <name evidence="9" type="ORF">KUTeg_016201</name>
</gene>
<keyword evidence="6" id="KW-0446">Lipid-binding</keyword>
<evidence type="ECO:0000256" key="4">
    <source>
        <dbReference type="ARBA" id="ARBA00022448"/>
    </source>
</evidence>
<keyword evidence="10" id="KW-1185">Reference proteome</keyword>
<feature type="domain" description="PX" evidence="8">
    <location>
        <begin position="1"/>
        <end position="94"/>
    </location>
</feature>
<comment type="subcellular location">
    <subcellularLocation>
        <location evidence="2">Cytoplasm</location>
    </subcellularLocation>
    <subcellularLocation>
        <location evidence="1">Membrane</location>
        <topology evidence="1">Peripheral membrane protein</topology>
    </subcellularLocation>
</comment>
<dbReference type="PROSITE" id="PS50195">
    <property type="entry name" value="PX"/>
    <property type="match status" value="1"/>
</dbReference>
<dbReference type="Gene3D" id="3.30.1520.10">
    <property type="entry name" value="Phox-like domain"/>
    <property type="match status" value="1"/>
</dbReference>
<dbReference type="SUPFAM" id="SSF64268">
    <property type="entry name" value="PX domain"/>
    <property type="match status" value="1"/>
</dbReference>
<reference evidence="9 10" key="1">
    <citation type="submission" date="2022-12" db="EMBL/GenBank/DDBJ databases">
        <title>Chromosome-level genome of Tegillarca granosa.</title>
        <authorList>
            <person name="Kim J."/>
        </authorList>
    </citation>
    <scope>NUCLEOTIDE SEQUENCE [LARGE SCALE GENOMIC DNA]</scope>
    <source>
        <strain evidence="9">Teg-2019</strain>
        <tissue evidence="9">Adductor muscle</tissue>
    </source>
</reference>
<dbReference type="InterPro" id="IPR036871">
    <property type="entry name" value="PX_dom_sf"/>
</dbReference>
<evidence type="ECO:0000313" key="9">
    <source>
        <dbReference type="EMBL" id="KAJ8305656.1"/>
    </source>
</evidence>
<organism evidence="9 10">
    <name type="scientific">Tegillarca granosa</name>
    <name type="common">Malaysian cockle</name>
    <name type="synonym">Anadara granosa</name>
    <dbReference type="NCBI Taxonomy" id="220873"/>
    <lineage>
        <taxon>Eukaryota</taxon>
        <taxon>Metazoa</taxon>
        <taxon>Spiralia</taxon>
        <taxon>Lophotrochozoa</taxon>
        <taxon>Mollusca</taxon>
        <taxon>Bivalvia</taxon>
        <taxon>Autobranchia</taxon>
        <taxon>Pteriomorphia</taxon>
        <taxon>Arcoida</taxon>
        <taxon>Arcoidea</taxon>
        <taxon>Arcidae</taxon>
        <taxon>Tegillarca</taxon>
    </lineage>
</organism>
<dbReference type="PANTHER" id="PTHR45949">
    <property type="entry name" value="SORTING NEXIN-4"/>
    <property type="match status" value="1"/>
</dbReference>
<evidence type="ECO:0000256" key="1">
    <source>
        <dbReference type="ARBA" id="ARBA00004170"/>
    </source>
</evidence>
<evidence type="ECO:0000313" key="10">
    <source>
        <dbReference type="Proteomes" id="UP001217089"/>
    </source>
</evidence>
<keyword evidence="4" id="KW-0813">Transport</keyword>
<keyword evidence="5" id="KW-0963">Cytoplasm</keyword>
<sequence length="101" mass="12001">MSIQMCGSSKMILINMNSIFCTEKIIHTTRSEFDNSEYSPLPEKHSLRRLDRFSPEFLRVRQKALQKFLVRIADHPVLSFDKNFQVFLTVKAWLMLNYLLF</sequence>
<evidence type="ECO:0000256" key="2">
    <source>
        <dbReference type="ARBA" id="ARBA00004496"/>
    </source>
</evidence>
<dbReference type="EMBL" id="JARBDR010000813">
    <property type="protein sequence ID" value="KAJ8305656.1"/>
    <property type="molecule type" value="Genomic_DNA"/>
</dbReference>
<comment type="similarity">
    <text evidence="3">Belongs to the sorting nexin family.</text>
</comment>
<dbReference type="Proteomes" id="UP001217089">
    <property type="component" value="Unassembled WGS sequence"/>
</dbReference>
<evidence type="ECO:0000256" key="6">
    <source>
        <dbReference type="ARBA" id="ARBA00023121"/>
    </source>
</evidence>
<accession>A0ABQ9EMP9</accession>
<keyword evidence="7" id="KW-0472">Membrane</keyword>